<accession>H7FTA4</accession>
<dbReference type="Proteomes" id="UP000005566">
    <property type="component" value="Unassembled WGS sequence"/>
</dbReference>
<keyword evidence="2" id="KW-1185">Reference proteome</keyword>
<gene>
    <name evidence="1" type="ORF">HJ01_01880</name>
</gene>
<proteinExistence type="predicted"/>
<dbReference type="AlphaFoldDB" id="H7FTA4"/>
<dbReference type="STRING" id="1086011.HJ01_01880"/>
<organism evidence="1 2">
    <name type="scientific">Flavobacterium frigoris (strain PS1)</name>
    <dbReference type="NCBI Taxonomy" id="1086011"/>
    <lineage>
        <taxon>Bacteria</taxon>
        <taxon>Pseudomonadati</taxon>
        <taxon>Bacteroidota</taxon>
        <taxon>Flavobacteriia</taxon>
        <taxon>Flavobacteriales</taxon>
        <taxon>Flavobacteriaceae</taxon>
        <taxon>Flavobacterium</taxon>
    </lineage>
</organism>
<sequence>MILKTLLHIRFIYKLAAQQIKTVVKIYYYSISDLIEKTNYLK</sequence>
<comment type="caution">
    <text evidence="1">The sequence shown here is derived from an EMBL/GenBank/DDBJ whole genome shotgun (WGS) entry which is preliminary data.</text>
</comment>
<protein>
    <submittedName>
        <fullName evidence="1">Uncharacterized protein</fullName>
    </submittedName>
</protein>
<evidence type="ECO:0000313" key="1">
    <source>
        <dbReference type="EMBL" id="EIA08158.1"/>
    </source>
</evidence>
<evidence type="ECO:0000313" key="2">
    <source>
        <dbReference type="Proteomes" id="UP000005566"/>
    </source>
</evidence>
<name>H7FTA4_FLAFP</name>
<dbReference type="EMBL" id="AHKF01000018">
    <property type="protein sequence ID" value="EIA08158.1"/>
    <property type="molecule type" value="Genomic_DNA"/>
</dbReference>
<reference evidence="1 2" key="1">
    <citation type="journal article" date="2014" name="Acta Crystallogr. D">
        <title>Structure-based characterization and antifreeze properties of a hyperactive ice-binding protein from the Antarctic bacterium Flavobacterium frigoris PS1.</title>
        <authorList>
            <person name="Do H."/>
            <person name="Kim S.J."/>
            <person name="Kim H.J."/>
            <person name="Lee J.H."/>
        </authorList>
    </citation>
    <scope>NUCLEOTIDE SEQUENCE [LARGE SCALE GENOMIC DNA]</scope>
    <source>
        <strain evidence="1 2">PS1</strain>
    </source>
</reference>